<evidence type="ECO:0008006" key="5">
    <source>
        <dbReference type="Google" id="ProtNLM"/>
    </source>
</evidence>
<name>A0A9P8RTG7_9PEZI</name>
<feature type="region of interest" description="Disordered" evidence="2">
    <location>
        <begin position="453"/>
        <end position="512"/>
    </location>
</feature>
<sequence>MAATTQTHRSASSLRAASLQAQSLTGSGSPHTPKRAASTASAFSSPAGTRDNDESMIFEFGSRFFRAGFSNESTPRCVLGYGPEEQRRAGDYRRWTHGYENNWRKRKRGKDWDEAYELWKMDLRDVDLGLVGDRIERVVRNAYHKYLLHALPRKLILILPPAFPHPLLSTLLTSLFTNFQLPLITLMSSPVLSTIASGLRSALVVDIGWHETIISGVFELRELLHYRTDRAGKMLSREMGKLLARESMKSQEWHEAKDAVADDDENLSDKVSFEETQEVLARVAWCRNYNEALCLRSAPHQESSEETFADAPEQLESSSITEGDNEGAPPASNRNDPTIVVPLQSTSPPATVRLPMSRFAEPCETTLFDTSTAVDGDWDDNEVPIHHLVYNALSSLPRDVRGICMARIIVTGGVSNIPGVKNRVVDEVAALFTERGWEKVRGKAAEQRKKKLEEINHNFQSPPGPAEAQKTREYPHDDPSVPLHTSSPALEDPEPDPIDEKLRRENPQAAKPPVHGIVRGVETLGAWAGGALIGNLKVKGIAQIEQDKFLQHGLAGASKEGDVGVATQRFSAGPGAPRGTSAGERSSWTLGVFG</sequence>
<comment type="caution">
    <text evidence="3">The sequence shown here is derived from an EMBL/GenBank/DDBJ whole genome shotgun (WGS) entry which is preliminary data.</text>
</comment>
<dbReference type="Gene3D" id="3.90.640.10">
    <property type="entry name" value="Actin, Chain A, domain 4"/>
    <property type="match status" value="1"/>
</dbReference>
<feature type="compositionally biased region" description="Low complexity" evidence="2">
    <location>
        <begin position="36"/>
        <end position="47"/>
    </location>
</feature>
<dbReference type="AlphaFoldDB" id="A0A9P8RTG7"/>
<protein>
    <recommendedName>
        <fullName evidence="5">Actin-related protein RO7</fullName>
    </recommendedName>
</protein>
<proteinExistence type="inferred from homology"/>
<evidence type="ECO:0000256" key="2">
    <source>
        <dbReference type="SAM" id="MobiDB-lite"/>
    </source>
</evidence>
<gene>
    <name evidence="3" type="ORF">GP486_000535</name>
</gene>
<dbReference type="SUPFAM" id="SSF53067">
    <property type="entry name" value="Actin-like ATPase domain"/>
    <property type="match status" value="2"/>
</dbReference>
<comment type="similarity">
    <text evidence="1">Belongs to the actin family.</text>
</comment>
<feature type="region of interest" description="Disordered" evidence="2">
    <location>
        <begin position="1"/>
        <end position="50"/>
    </location>
</feature>
<accession>A0A9P8RTG7</accession>
<keyword evidence="4" id="KW-1185">Reference proteome</keyword>
<dbReference type="InterPro" id="IPR004000">
    <property type="entry name" value="Actin"/>
</dbReference>
<dbReference type="EMBL" id="JAGHQM010000037">
    <property type="protein sequence ID" value="KAH0566070.1"/>
    <property type="molecule type" value="Genomic_DNA"/>
</dbReference>
<feature type="region of interest" description="Disordered" evidence="2">
    <location>
        <begin position="300"/>
        <end position="351"/>
    </location>
</feature>
<feature type="compositionally biased region" description="Basic and acidic residues" evidence="2">
    <location>
        <begin position="469"/>
        <end position="479"/>
    </location>
</feature>
<dbReference type="PANTHER" id="PTHR11937">
    <property type="entry name" value="ACTIN"/>
    <property type="match status" value="1"/>
</dbReference>
<dbReference type="InterPro" id="IPR043129">
    <property type="entry name" value="ATPase_NBD"/>
</dbReference>
<reference evidence="3" key="1">
    <citation type="submission" date="2021-03" db="EMBL/GenBank/DDBJ databases">
        <title>Comparative genomics and phylogenomic investigation of the class Geoglossomycetes provide insights into ecological specialization and systematics.</title>
        <authorList>
            <person name="Melie T."/>
            <person name="Pirro S."/>
            <person name="Miller A.N."/>
            <person name="Quandt A."/>
        </authorList>
    </citation>
    <scope>NUCLEOTIDE SEQUENCE</scope>
    <source>
        <strain evidence="3">CAQ_001_2017</strain>
    </source>
</reference>
<feature type="compositionally biased region" description="Low complexity" evidence="2">
    <location>
        <begin position="9"/>
        <end position="24"/>
    </location>
</feature>
<evidence type="ECO:0000313" key="3">
    <source>
        <dbReference type="EMBL" id="KAH0566070.1"/>
    </source>
</evidence>
<feature type="region of interest" description="Disordered" evidence="2">
    <location>
        <begin position="570"/>
        <end position="594"/>
    </location>
</feature>
<dbReference type="Proteomes" id="UP000750711">
    <property type="component" value="Unassembled WGS sequence"/>
</dbReference>
<dbReference type="Gene3D" id="3.30.420.40">
    <property type="match status" value="2"/>
</dbReference>
<evidence type="ECO:0000256" key="1">
    <source>
        <dbReference type="RuleBase" id="RU000487"/>
    </source>
</evidence>
<dbReference type="Pfam" id="PF00022">
    <property type="entry name" value="Actin"/>
    <property type="match status" value="1"/>
</dbReference>
<organism evidence="3 4">
    <name type="scientific">Trichoglossum hirsutum</name>
    <dbReference type="NCBI Taxonomy" id="265104"/>
    <lineage>
        <taxon>Eukaryota</taxon>
        <taxon>Fungi</taxon>
        <taxon>Dikarya</taxon>
        <taxon>Ascomycota</taxon>
        <taxon>Pezizomycotina</taxon>
        <taxon>Geoglossomycetes</taxon>
        <taxon>Geoglossales</taxon>
        <taxon>Geoglossaceae</taxon>
        <taxon>Trichoglossum</taxon>
    </lineage>
</organism>
<evidence type="ECO:0000313" key="4">
    <source>
        <dbReference type="Proteomes" id="UP000750711"/>
    </source>
</evidence>
<dbReference type="SMART" id="SM00268">
    <property type="entry name" value="ACTIN"/>
    <property type="match status" value="1"/>
</dbReference>
<feature type="compositionally biased region" description="Polar residues" evidence="2">
    <location>
        <begin position="583"/>
        <end position="594"/>
    </location>
</feature>